<name>A0A645DC76_9ZZZZ</name>
<gene>
    <name evidence="1" type="ORF">SDC9_134024</name>
</gene>
<comment type="caution">
    <text evidence="1">The sequence shown here is derived from an EMBL/GenBank/DDBJ whole genome shotgun (WGS) entry which is preliminary data.</text>
</comment>
<evidence type="ECO:0000313" key="1">
    <source>
        <dbReference type="EMBL" id="MPM86931.1"/>
    </source>
</evidence>
<reference evidence="1" key="1">
    <citation type="submission" date="2019-08" db="EMBL/GenBank/DDBJ databases">
        <authorList>
            <person name="Kucharzyk K."/>
            <person name="Murdoch R.W."/>
            <person name="Higgins S."/>
            <person name="Loffler F."/>
        </authorList>
    </citation>
    <scope>NUCLEOTIDE SEQUENCE</scope>
</reference>
<sequence>MKKRICLVVVVLLVLAISTFASAENLQEQRGICFHYRTAQSILNIHSASSGPCNVLVYRMTYCTICGTTLGCELIDSYTHIH</sequence>
<proteinExistence type="predicted"/>
<organism evidence="1">
    <name type="scientific">bioreactor metagenome</name>
    <dbReference type="NCBI Taxonomy" id="1076179"/>
    <lineage>
        <taxon>unclassified sequences</taxon>
        <taxon>metagenomes</taxon>
        <taxon>ecological metagenomes</taxon>
    </lineage>
</organism>
<dbReference type="EMBL" id="VSSQ01034856">
    <property type="protein sequence ID" value="MPM86931.1"/>
    <property type="molecule type" value="Genomic_DNA"/>
</dbReference>
<protein>
    <submittedName>
        <fullName evidence="1">Uncharacterized protein</fullName>
    </submittedName>
</protein>
<accession>A0A645DC76</accession>
<dbReference type="AlphaFoldDB" id="A0A645DC76"/>